<keyword evidence="1" id="KW-1185">Reference proteome</keyword>
<name>A0A914QMH5_9BILA</name>
<accession>A0A914QMH5</accession>
<proteinExistence type="predicted"/>
<reference evidence="2" key="1">
    <citation type="submission" date="2022-11" db="UniProtKB">
        <authorList>
            <consortium name="WormBaseParasite"/>
        </authorList>
    </citation>
    <scope>IDENTIFICATION</scope>
</reference>
<sequence>MLIRYIGKPLISLSWLDGGFCGSLFAKFYMWLIPGLVPNLGPSPDFILLALDMKNWKFRHVPFQGGETEFRTMSSQIMVDSTSNGSLIVTEVSPLAHRMRISRISNPFRIKPLYEIAFEACTDLMPELLKNPSLLRLQNIYNSGGCTLYS</sequence>
<protein>
    <submittedName>
        <fullName evidence="2">Uncharacterized protein</fullName>
    </submittedName>
</protein>
<organism evidence="1 2">
    <name type="scientific">Panagrolaimus davidi</name>
    <dbReference type="NCBI Taxonomy" id="227884"/>
    <lineage>
        <taxon>Eukaryota</taxon>
        <taxon>Metazoa</taxon>
        <taxon>Ecdysozoa</taxon>
        <taxon>Nematoda</taxon>
        <taxon>Chromadorea</taxon>
        <taxon>Rhabditida</taxon>
        <taxon>Tylenchina</taxon>
        <taxon>Panagrolaimomorpha</taxon>
        <taxon>Panagrolaimoidea</taxon>
        <taxon>Panagrolaimidae</taxon>
        <taxon>Panagrolaimus</taxon>
    </lineage>
</organism>
<dbReference type="Proteomes" id="UP000887578">
    <property type="component" value="Unplaced"/>
</dbReference>
<dbReference type="AlphaFoldDB" id="A0A914QMH5"/>
<dbReference type="WBParaSite" id="PDA_v2.g4810.t1">
    <property type="protein sequence ID" value="PDA_v2.g4810.t1"/>
    <property type="gene ID" value="PDA_v2.g4810"/>
</dbReference>
<evidence type="ECO:0000313" key="2">
    <source>
        <dbReference type="WBParaSite" id="PDA_v2.g4810.t1"/>
    </source>
</evidence>
<evidence type="ECO:0000313" key="1">
    <source>
        <dbReference type="Proteomes" id="UP000887578"/>
    </source>
</evidence>